<evidence type="ECO:0000313" key="2">
    <source>
        <dbReference type="EMBL" id="SJN57504.1"/>
    </source>
</evidence>
<dbReference type="GO" id="GO:0043683">
    <property type="term" value="P:type IV pilus assembly"/>
    <property type="evidence" value="ECO:0007669"/>
    <property type="project" value="InterPro"/>
</dbReference>
<dbReference type="Proteomes" id="UP000188276">
    <property type="component" value="Unassembled WGS sequence"/>
</dbReference>
<keyword evidence="1" id="KW-0472">Membrane</keyword>
<accession>A0A1R4LMM6</accession>
<protein>
    <recommendedName>
        <fullName evidence="4">Pilus assembly protein, PilO</fullName>
    </recommendedName>
</protein>
<evidence type="ECO:0008006" key="4">
    <source>
        <dbReference type="Google" id="ProtNLM"/>
    </source>
</evidence>
<keyword evidence="1" id="KW-0812">Transmembrane</keyword>
<evidence type="ECO:0000313" key="3">
    <source>
        <dbReference type="Proteomes" id="UP000188276"/>
    </source>
</evidence>
<dbReference type="EMBL" id="FULE01000031">
    <property type="protein sequence ID" value="SJN57504.1"/>
    <property type="molecule type" value="Genomic_DNA"/>
</dbReference>
<gene>
    <name evidence="2" type="ORF">VR7878_02349</name>
</gene>
<reference evidence="3" key="1">
    <citation type="submission" date="2017-02" db="EMBL/GenBank/DDBJ databases">
        <authorList>
            <person name="Rodrigo-Torres L."/>
            <person name="Arahal R.D."/>
            <person name="Lucena T."/>
        </authorList>
    </citation>
    <scope>NUCLEOTIDE SEQUENCE [LARGE SCALE GENOMIC DNA]</scope>
    <source>
        <strain evidence="3">CECT 7878</strain>
    </source>
</reference>
<name>A0A1R4LMM6_VIBR1</name>
<proteinExistence type="predicted"/>
<keyword evidence="1" id="KW-1133">Transmembrane helix</keyword>
<evidence type="ECO:0000256" key="1">
    <source>
        <dbReference type="SAM" id="Phobius"/>
    </source>
</evidence>
<dbReference type="GO" id="GO:0043107">
    <property type="term" value="P:type IV pilus-dependent motility"/>
    <property type="evidence" value="ECO:0007669"/>
    <property type="project" value="InterPro"/>
</dbReference>
<sequence length="204" mass="24240">MLTDALRRWMLNASIRQLVGVMVTLVVVSVGISYLLFWQSRYDSLRQYPTHLNALSQQREMNRQQLDHFRQRQVGWDAQQDKLEQTMARLTKVRDSAVWIKQIDQVAEQQHIRIRHIVWQKPQQLYGLDADVFEIRLSGLFPDILRFMQAIGQSAEVVFQPIHWKRISPHQRHIEVVATGFLYQLKIERNISRHTKGHDQYESK</sequence>
<dbReference type="STRING" id="1123498.VR7878_02349"/>
<organism evidence="2 3">
    <name type="scientific">Vibrio ruber (strain DSM 16370 / JCM 11486 / BCRC 17186 / CECT 7878 / LMG 23124 / VR1)</name>
    <dbReference type="NCBI Taxonomy" id="1123498"/>
    <lineage>
        <taxon>Bacteria</taxon>
        <taxon>Pseudomonadati</taxon>
        <taxon>Pseudomonadota</taxon>
        <taxon>Gammaproteobacteria</taxon>
        <taxon>Vibrionales</taxon>
        <taxon>Vibrionaceae</taxon>
        <taxon>Vibrio</taxon>
    </lineage>
</organism>
<dbReference type="AlphaFoldDB" id="A0A1R4LMM6"/>
<keyword evidence="3" id="KW-1185">Reference proteome</keyword>
<feature type="transmembrane region" description="Helical" evidence="1">
    <location>
        <begin position="15"/>
        <end position="37"/>
    </location>
</feature>